<protein>
    <recommendedName>
        <fullName evidence="10">DNA helicase RecQ</fullName>
        <ecNumber evidence="10">5.6.2.4</ecNumber>
    </recommendedName>
</protein>
<dbReference type="EC" id="5.6.2.4" evidence="10"/>
<dbReference type="GO" id="GO:0006310">
    <property type="term" value="P:DNA recombination"/>
    <property type="evidence" value="ECO:0007669"/>
    <property type="project" value="UniProtKB-UniRule"/>
</dbReference>
<dbReference type="Pfam" id="PF16124">
    <property type="entry name" value="RecQ_Zn_bind"/>
    <property type="match status" value="1"/>
</dbReference>
<dbReference type="SMART" id="SM00487">
    <property type="entry name" value="DEXDc"/>
    <property type="match status" value="1"/>
</dbReference>
<dbReference type="Gene3D" id="3.40.50.300">
    <property type="entry name" value="P-loop containing nucleotide triphosphate hydrolases"/>
    <property type="match status" value="2"/>
</dbReference>
<dbReference type="GO" id="GO:0043138">
    <property type="term" value="F:3'-5' DNA helicase activity"/>
    <property type="evidence" value="ECO:0007669"/>
    <property type="project" value="UniProtKB-EC"/>
</dbReference>
<keyword evidence="3" id="KW-0547">Nucleotide-binding</keyword>
<dbReference type="GO" id="GO:0006260">
    <property type="term" value="P:DNA replication"/>
    <property type="evidence" value="ECO:0007669"/>
    <property type="project" value="InterPro"/>
</dbReference>
<organism evidence="13 14">
    <name type="scientific">Merismopedia glauca CCAP 1448/3</name>
    <dbReference type="NCBI Taxonomy" id="1296344"/>
    <lineage>
        <taxon>Bacteria</taxon>
        <taxon>Bacillati</taxon>
        <taxon>Cyanobacteriota</taxon>
        <taxon>Cyanophyceae</taxon>
        <taxon>Synechococcales</taxon>
        <taxon>Merismopediaceae</taxon>
        <taxon>Merismopedia</taxon>
    </lineage>
</organism>
<dbReference type="SMART" id="SM00956">
    <property type="entry name" value="RQC"/>
    <property type="match status" value="1"/>
</dbReference>
<dbReference type="Pfam" id="PF14493">
    <property type="entry name" value="HTH_40"/>
    <property type="match status" value="1"/>
</dbReference>
<evidence type="ECO:0000256" key="6">
    <source>
        <dbReference type="ARBA" id="ARBA00022840"/>
    </source>
</evidence>
<dbReference type="Pfam" id="PF09382">
    <property type="entry name" value="RQC"/>
    <property type="match status" value="1"/>
</dbReference>
<evidence type="ECO:0000313" key="13">
    <source>
        <dbReference type="EMBL" id="PSB02883.1"/>
    </source>
</evidence>
<keyword evidence="7" id="KW-0238">DNA-binding</keyword>
<dbReference type="FunFam" id="3.40.50.300:FF:000156">
    <property type="entry name" value="ATP-dependent DNA helicase recQ"/>
    <property type="match status" value="1"/>
</dbReference>
<comment type="catalytic activity">
    <reaction evidence="9">
        <text>Couples ATP hydrolysis with the unwinding of duplex DNA by translocating in the 3'-5' direction.</text>
        <dbReference type="EC" id="5.6.2.4"/>
    </reaction>
</comment>
<dbReference type="InterPro" id="IPR036388">
    <property type="entry name" value="WH-like_DNA-bd_sf"/>
</dbReference>
<dbReference type="Pfam" id="PF00271">
    <property type="entry name" value="Helicase_C"/>
    <property type="match status" value="1"/>
</dbReference>
<dbReference type="GO" id="GO:0016787">
    <property type="term" value="F:hydrolase activity"/>
    <property type="evidence" value="ECO:0007669"/>
    <property type="project" value="UniProtKB-KW"/>
</dbReference>
<dbReference type="CDD" id="cd17920">
    <property type="entry name" value="DEXHc_RecQ"/>
    <property type="match status" value="1"/>
</dbReference>
<evidence type="ECO:0000256" key="1">
    <source>
        <dbReference type="ARBA" id="ARBA00005446"/>
    </source>
</evidence>
<evidence type="ECO:0000256" key="10">
    <source>
        <dbReference type="NCBIfam" id="TIGR01389"/>
    </source>
</evidence>
<dbReference type="GO" id="GO:0009378">
    <property type="term" value="F:four-way junction helicase activity"/>
    <property type="evidence" value="ECO:0007669"/>
    <property type="project" value="TreeGrafter"/>
</dbReference>
<keyword evidence="14" id="KW-1185">Reference proteome</keyword>
<dbReference type="InterPro" id="IPR014001">
    <property type="entry name" value="Helicase_ATP-bd"/>
</dbReference>
<dbReference type="PROSITE" id="PS51194">
    <property type="entry name" value="HELICASE_CTER"/>
    <property type="match status" value="1"/>
</dbReference>
<dbReference type="RefSeq" id="WP_106288693.1">
    <property type="nucleotide sequence ID" value="NZ_CAWNTC010000034.1"/>
</dbReference>
<evidence type="ECO:0000256" key="9">
    <source>
        <dbReference type="ARBA" id="ARBA00034617"/>
    </source>
</evidence>
<evidence type="ECO:0000256" key="8">
    <source>
        <dbReference type="ARBA" id="ARBA00023235"/>
    </source>
</evidence>
<dbReference type="AlphaFoldDB" id="A0A2T1C436"/>
<dbReference type="GO" id="GO:0046872">
    <property type="term" value="F:metal ion binding"/>
    <property type="evidence" value="ECO:0007669"/>
    <property type="project" value="UniProtKB-KW"/>
</dbReference>
<dbReference type="NCBIfam" id="TIGR00614">
    <property type="entry name" value="recQ_fam"/>
    <property type="match status" value="1"/>
</dbReference>
<dbReference type="CDD" id="cd18794">
    <property type="entry name" value="SF2_C_RecQ"/>
    <property type="match status" value="1"/>
</dbReference>
<dbReference type="Gene3D" id="1.10.10.1390">
    <property type="entry name" value="ATP-dependent DNA helicase RecQ"/>
    <property type="match status" value="1"/>
</dbReference>
<evidence type="ECO:0000259" key="11">
    <source>
        <dbReference type="PROSITE" id="PS51192"/>
    </source>
</evidence>
<proteinExistence type="inferred from homology"/>
<gene>
    <name evidence="13" type="primary">recQ</name>
    <name evidence="13" type="ORF">C7B64_10975</name>
</gene>
<dbReference type="PANTHER" id="PTHR13710">
    <property type="entry name" value="DNA HELICASE RECQ FAMILY MEMBER"/>
    <property type="match status" value="1"/>
</dbReference>
<dbReference type="PANTHER" id="PTHR13710:SF105">
    <property type="entry name" value="ATP-DEPENDENT DNA HELICASE Q1"/>
    <property type="match status" value="1"/>
</dbReference>
<dbReference type="PROSITE" id="PS51192">
    <property type="entry name" value="HELICASE_ATP_BIND_1"/>
    <property type="match status" value="1"/>
</dbReference>
<evidence type="ECO:0000259" key="12">
    <source>
        <dbReference type="PROSITE" id="PS51194"/>
    </source>
</evidence>
<dbReference type="GO" id="GO:0030894">
    <property type="term" value="C:replisome"/>
    <property type="evidence" value="ECO:0007669"/>
    <property type="project" value="TreeGrafter"/>
</dbReference>
<dbReference type="InterPro" id="IPR006293">
    <property type="entry name" value="DNA_helicase_ATP-dep_RecQ_bac"/>
</dbReference>
<keyword evidence="8" id="KW-0413">Isomerase</keyword>
<dbReference type="InterPro" id="IPR001650">
    <property type="entry name" value="Helicase_C-like"/>
</dbReference>
<keyword evidence="2" id="KW-0479">Metal-binding</keyword>
<dbReference type="GO" id="GO:0005737">
    <property type="term" value="C:cytoplasm"/>
    <property type="evidence" value="ECO:0007669"/>
    <property type="project" value="TreeGrafter"/>
</dbReference>
<comment type="caution">
    <text evidence="13">The sequence shown here is derived from an EMBL/GenBank/DDBJ whole genome shotgun (WGS) entry which is preliminary data.</text>
</comment>
<dbReference type="GO" id="GO:0003677">
    <property type="term" value="F:DNA binding"/>
    <property type="evidence" value="ECO:0007669"/>
    <property type="project" value="UniProtKB-KW"/>
</dbReference>
<dbReference type="GO" id="GO:0006281">
    <property type="term" value="P:DNA repair"/>
    <property type="evidence" value="ECO:0007669"/>
    <property type="project" value="InterPro"/>
</dbReference>
<dbReference type="InterPro" id="IPR018982">
    <property type="entry name" value="RQC_domain"/>
</dbReference>
<dbReference type="InterPro" id="IPR027417">
    <property type="entry name" value="P-loop_NTPase"/>
</dbReference>
<name>A0A2T1C436_9CYAN</name>
<reference evidence="13 14" key="2">
    <citation type="submission" date="2018-03" db="EMBL/GenBank/DDBJ databases">
        <title>The ancient ancestry and fast evolution of plastids.</title>
        <authorList>
            <person name="Moore K.R."/>
            <person name="Magnabosco C."/>
            <person name="Momper L."/>
            <person name="Gold D.A."/>
            <person name="Bosak T."/>
            <person name="Fournier G.P."/>
        </authorList>
    </citation>
    <scope>NUCLEOTIDE SEQUENCE [LARGE SCALE GENOMIC DNA]</scope>
    <source>
        <strain evidence="13 14">CCAP 1448/3</strain>
    </source>
</reference>
<dbReference type="SMART" id="SM00490">
    <property type="entry name" value="HELICc"/>
    <property type="match status" value="1"/>
</dbReference>
<evidence type="ECO:0000256" key="5">
    <source>
        <dbReference type="ARBA" id="ARBA00022806"/>
    </source>
</evidence>
<dbReference type="Proteomes" id="UP000238762">
    <property type="component" value="Unassembled WGS sequence"/>
</dbReference>
<accession>A0A2T1C436</accession>
<dbReference type="InterPro" id="IPR004589">
    <property type="entry name" value="DNA_helicase_ATP-dep_RecQ"/>
</dbReference>
<feature type="domain" description="Helicase ATP-binding" evidence="11">
    <location>
        <begin position="25"/>
        <end position="197"/>
    </location>
</feature>
<dbReference type="GO" id="GO:0043590">
    <property type="term" value="C:bacterial nucleoid"/>
    <property type="evidence" value="ECO:0007669"/>
    <property type="project" value="TreeGrafter"/>
</dbReference>
<keyword evidence="6" id="KW-0067">ATP-binding</keyword>
<evidence type="ECO:0000256" key="3">
    <source>
        <dbReference type="ARBA" id="ARBA00022741"/>
    </source>
</evidence>
<reference evidence="13 14" key="1">
    <citation type="submission" date="2018-02" db="EMBL/GenBank/DDBJ databases">
        <authorList>
            <person name="Cohen D.B."/>
            <person name="Kent A.D."/>
        </authorList>
    </citation>
    <scope>NUCLEOTIDE SEQUENCE [LARGE SCALE GENOMIC DNA]</scope>
    <source>
        <strain evidence="13 14">CCAP 1448/3</strain>
    </source>
</reference>
<dbReference type="NCBIfam" id="TIGR01389">
    <property type="entry name" value="recQ"/>
    <property type="match status" value="1"/>
</dbReference>
<comment type="similarity">
    <text evidence="1">Belongs to the helicase family. RecQ subfamily.</text>
</comment>
<evidence type="ECO:0000256" key="7">
    <source>
        <dbReference type="ARBA" id="ARBA00023125"/>
    </source>
</evidence>
<dbReference type="Gene3D" id="1.10.10.10">
    <property type="entry name" value="Winged helix-like DNA-binding domain superfamily/Winged helix DNA-binding domain"/>
    <property type="match status" value="1"/>
</dbReference>
<evidence type="ECO:0000313" key="14">
    <source>
        <dbReference type="Proteomes" id="UP000238762"/>
    </source>
</evidence>
<keyword evidence="5 13" id="KW-0347">Helicase</keyword>
<dbReference type="GO" id="GO:0009432">
    <property type="term" value="P:SOS response"/>
    <property type="evidence" value="ECO:0007669"/>
    <property type="project" value="UniProtKB-UniRule"/>
</dbReference>
<dbReference type="InterPro" id="IPR011545">
    <property type="entry name" value="DEAD/DEAH_box_helicase_dom"/>
</dbReference>
<sequence length="703" mass="80038">MLSLSQALKHYFGYDCFRPGQEPAIAAALANRDVVAIMPTGGGKSLCFQLPALLKPGLTVVVSPLISLMQDQVVALQARGIGATFLNSTLGWQEIKARENDIFQGKTKLLYIAPERLLSPKGLEFLDAVKEKVGISSLAIDEAHCVSEWGHDFRPEYRQLGSLRRRYPDIPILALTATATQRVRKDIIQQLSLRNPEVNVSSFNRPNLYYEVIPKQKQSYAQLLQLIKRQKGSGIIYCLSRKKVEEVAFRLQKDRILALPYHAGMSDAERTENQTRFFQNEVQIIVATIAFGMGINKPDVRFVIHYNLPRNIESYYQEAGRAGRDGNPSRCTVLFGWGDLRIVNYLIDQKENPQEQRMSRQQLQKVVEYAEANECRRKMQLSYFGERFIGNCGSCDNCCNPKPTEDWTIEAMKFLSCVARCEERFGMNHIIDVLRGGVGKKIEQYGHHLLSTYGIGKDKTVDEWKNLGRSLVFQGLVDETADGYSVFKLNAQSWEVLKRQKQVFIPVNSAPQTSTRKFEADSLLVKLRSVSKQITKQFNDFTISDLTLKLLAQKPPQTLTEFQKICRLNTQEIPDSYSQLFAEIKQHLVQQNSFIPESLPDTPKYSHLLTLDLHQQGLNLEEIAHQRNLRPSTIATHLAELIAQKMPVDLNRLVKVEHQLLISSAIKEVGSDSLKTIYEYLNEKCSYSDIKLTLALWRQQHIK</sequence>
<dbReference type="Pfam" id="PF00270">
    <property type="entry name" value="DEAD"/>
    <property type="match status" value="1"/>
</dbReference>
<dbReference type="InterPro" id="IPR029491">
    <property type="entry name" value="Helicase_HTH"/>
</dbReference>
<evidence type="ECO:0000256" key="2">
    <source>
        <dbReference type="ARBA" id="ARBA00022723"/>
    </source>
</evidence>
<feature type="domain" description="Helicase C-terminal" evidence="12">
    <location>
        <begin position="222"/>
        <end position="367"/>
    </location>
</feature>
<dbReference type="GO" id="GO:0005524">
    <property type="term" value="F:ATP binding"/>
    <property type="evidence" value="ECO:0007669"/>
    <property type="project" value="UniProtKB-KW"/>
</dbReference>
<dbReference type="EMBL" id="PVWJ01000046">
    <property type="protein sequence ID" value="PSB02883.1"/>
    <property type="molecule type" value="Genomic_DNA"/>
</dbReference>
<dbReference type="FunFam" id="3.40.50.300:FF:000296">
    <property type="entry name" value="ATP-dependent DNA helicase RecQ"/>
    <property type="match status" value="1"/>
</dbReference>
<dbReference type="InterPro" id="IPR032284">
    <property type="entry name" value="RecQ_Zn-bd"/>
</dbReference>
<dbReference type="SUPFAM" id="SSF52540">
    <property type="entry name" value="P-loop containing nucleoside triphosphate hydrolases"/>
    <property type="match status" value="2"/>
</dbReference>
<evidence type="ECO:0000256" key="4">
    <source>
        <dbReference type="ARBA" id="ARBA00022801"/>
    </source>
</evidence>
<keyword evidence="4" id="KW-0378">Hydrolase</keyword>
<dbReference type="OrthoDB" id="9763310at2"/>